<keyword evidence="1 3" id="KW-0479">Metal-binding</keyword>
<feature type="binding site" evidence="3">
    <location>
        <position position="138"/>
    </location>
    <ligand>
        <name>Zn(2+)</name>
        <dbReference type="ChEBI" id="CHEBI:29105"/>
        <note>catalytic</note>
    </ligand>
</feature>
<dbReference type="NCBIfam" id="TIGR00043">
    <property type="entry name" value="rRNA maturation RNase YbeY"/>
    <property type="match status" value="1"/>
</dbReference>
<gene>
    <name evidence="3 4" type="primary">ybeY</name>
    <name evidence="4" type="ORF">KY465_10205</name>
</gene>
<dbReference type="RefSeq" id="WP_219201540.1">
    <property type="nucleotide sequence ID" value="NZ_JAHWQX010000002.1"/>
</dbReference>
<comment type="caution">
    <text evidence="4">The sequence shown here is derived from an EMBL/GenBank/DDBJ whole genome shotgun (WGS) entry which is preliminary data.</text>
</comment>
<keyword evidence="3" id="KW-0963">Cytoplasm</keyword>
<accession>A0ABS6WPT9</accession>
<keyword evidence="3" id="KW-0378">Hydrolase</keyword>
<dbReference type="EMBL" id="JAHWQX010000002">
    <property type="protein sequence ID" value="MBW3097653.1"/>
    <property type="molecule type" value="Genomic_DNA"/>
</dbReference>
<evidence type="ECO:0000313" key="5">
    <source>
        <dbReference type="Proteomes" id="UP001430804"/>
    </source>
</evidence>
<feature type="binding site" evidence="3">
    <location>
        <position position="128"/>
    </location>
    <ligand>
        <name>Zn(2+)</name>
        <dbReference type="ChEBI" id="CHEBI:29105"/>
        <note>catalytic</note>
    </ligand>
</feature>
<protein>
    <recommendedName>
        <fullName evidence="3">Endoribonuclease YbeY</fullName>
        <ecNumber evidence="3">3.1.-.-</ecNumber>
    </recommendedName>
</protein>
<dbReference type="PANTHER" id="PTHR46986">
    <property type="entry name" value="ENDORIBONUCLEASE YBEY, CHLOROPLASTIC"/>
    <property type="match status" value="1"/>
</dbReference>
<organism evidence="4 5">
    <name type="scientific">Pseudohoeflea coraliihabitans</name>
    <dbReference type="NCBI Taxonomy" id="2860393"/>
    <lineage>
        <taxon>Bacteria</taxon>
        <taxon>Pseudomonadati</taxon>
        <taxon>Pseudomonadota</taxon>
        <taxon>Alphaproteobacteria</taxon>
        <taxon>Hyphomicrobiales</taxon>
        <taxon>Rhizobiaceae</taxon>
        <taxon>Pseudohoeflea</taxon>
    </lineage>
</organism>
<evidence type="ECO:0000256" key="2">
    <source>
        <dbReference type="ARBA" id="ARBA00022833"/>
    </source>
</evidence>
<dbReference type="PANTHER" id="PTHR46986:SF1">
    <property type="entry name" value="ENDORIBONUCLEASE YBEY, CHLOROPLASTIC"/>
    <property type="match status" value="1"/>
</dbReference>
<reference evidence="4" key="1">
    <citation type="submission" date="2021-07" db="EMBL/GenBank/DDBJ databases">
        <title>Pseudohoeflea marina sp. nov. a polyhydroxyalcanoate-producing bacterium.</title>
        <authorList>
            <person name="Zheng W."/>
            <person name="Yu S."/>
            <person name="Huang Y."/>
        </authorList>
    </citation>
    <scope>NUCLEOTIDE SEQUENCE</scope>
    <source>
        <strain evidence="4">DP4N28-3</strain>
    </source>
</reference>
<feature type="binding site" evidence="3">
    <location>
        <position position="132"/>
    </location>
    <ligand>
        <name>Zn(2+)</name>
        <dbReference type="ChEBI" id="CHEBI:29105"/>
        <note>catalytic</note>
    </ligand>
</feature>
<dbReference type="HAMAP" id="MF_00009">
    <property type="entry name" value="Endoribonucl_YbeY"/>
    <property type="match status" value="1"/>
</dbReference>
<keyword evidence="3" id="KW-0540">Nuclease</keyword>
<dbReference type="InterPro" id="IPR020549">
    <property type="entry name" value="YbeY_CS"/>
</dbReference>
<keyword evidence="3" id="KW-0255">Endonuclease</keyword>
<comment type="subcellular location">
    <subcellularLocation>
        <location evidence="3">Cytoplasm</location>
    </subcellularLocation>
</comment>
<dbReference type="Pfam" id="PF02130">
    <property type="entry name" value="YbeY"/>
    <property type="match status" value="1"/>
</dbReference>
<dbReference type="Proteomes" id="UP001430804">
    <property type="component" value="Unassembled WGS sequence"/>
</dbReference>
<keyword evidence="3" id="KW-0690">Ribosome biogenesis</keyword>
<keyword evidence="2 3" id="KW-0862">Zinc</keyword>
<comment type="similarity">
    <text evidence="3">Belongs to the endoribonuclease YbeY family.</text>
</comment>
<evidence type="ECO:0000256" key="3">
    <source>
        <dbReference type="HAMAP-Rule" id="MF_00009"/>
    </source>
</evidence>
<dbReference type="InterPro" id="IPR002036">
    <property type="entry name" value="YbeY"/>
</dbReference>
<sequence>MSRKLIACAAMAEAGAWVDESALRDQAELILEAAAGFLAVHENQPFPVEPTEISLLFTDDGPMEELNARWRNMSKPTNVLSFPAFPLLPGDMPGPVLGDIVLARTTIEREAADLGKPTDHHLAHLLVHGFLHLLGYDHIEHDEAHEMESLESSILAELGLSDPYGEFQPE</sequence>
<evidence type="ECO:0000313" key="4">
    <source>
        <dbReference type="EMBL" id="MBW3097653.1"/>
    </source>
</evidence>
<evidence type="ECO:0000256" key="1">
    <source>
        <dbReference type="ARBA" id="ARBA00022723"/>
    </source>
</evidence>
<keyword evidence="3" id="KW-0698">rRNA processing</keyword>
<dbReference type="PROSITE" id="PS01306">
    <property type="entry name" value="UPF0054"/>
    <property type="match status" value="1"/>
</dbReference>
<comment type="function">
    <text evidence="3">Single strand-specific metallo-endoribonuclease involved in late-stage 70S ribosome quality control and in maturation of the 3' terminus of the 16S rRNA.</text>
</comment>
<dbReference type="EC" id="3.1.-.-" evidence="3"/>
<name>A0ABS6WPT9_9HYPH</name>
<comment type="cofactor">
    <cofactor evidence="3">
        <name>Zn(2+)</name>
        <dbReference type="ChEBI" id="CHEBI:29105"/>
    </cofactor>
    <text evidence="3">Binds 1 zinc ion.</text>
</comment>
<keyword evidence="5" id="KW-1185">Reference proteome</keyword>
<proteinExistence type="inferred from homology"/>